<dbReference type="GO" id="GO:0015386">
    <property type="term" value="F:potassium:proton antiporter activity"/>
    <property type="evidence" value="ECO:0007669"/>
    <property type="project" value="TreeGrafter"/>
</dbReference>
<evidence type="ECO:0000256" key="2">
    <source>
        <dbReference type="ARBA" id="ARBA00022448"/>
    </source>
</evidence>
<evidence type="ECO:0000256" key="8">
    <source>
        <dbReference type="ARBA" id="ARBA00023136"/>
    </source>
</evidence>
<evidence type="ECO:0000256" key="10">
    <source>
        <dbReference type="SAM" id="Phobius"/>
    </source>
</evidence>
<keyword evidence="7" id="KW-0406">Ion transport</keyword>
<evidence type="ECO:0000259" key="11">
    <source>
        <dbReference type="Pfam" id="PF00999"/>
    </source>
</evidence>
<gene>
    <name evidence="12" type="ORF">EP51_20770</name>
</gene>
<keyword evidence="5 10" id="KW-1133">Transmembrane helix</keyword>
<dbReference type="Pfam" id="PF00999">
    <property type="entry name" value="Na_H_Exchanger"/>
    <property type="match status" value="1"/>
</dbReference>
<dbReference type="Proteomes" id="UP000028488">
    <property type="component" value="Chromosome"/>
</dbReference>
<evidence type="ECO:0000256" key="6">
    <source>
        <dbReference type="ARBA" id="ARBA00023053"/>
    </source>
</evidence>
<dbReference type="EMBL" id="CP008947">
    <property type="protein sequence ID" value="AII06947.1"/>
    <property type="molecule type" value="Genomic_DNA"/>
</dbReference>
<dbReference type="GO" id="GO:0098719">
    <property type="term" value="P:sodium ion import across plasma membrane"/>
    <property type="evidence" value="ECO:0007669"/>
    <property type="project" value="TreeGrafter"/>
</dbReference>
<dbReference type="GO" id="GO:0015385">
    <property type="term" value="F:sodium:proton antiporter activity"/>
    <property type="evidence" value="ECO:0007669"/>
    <property type="project" value="InterPro"/>
</dbReference>
<feature type="transmembrane region" description="Helical" evidence="10">
    <location>
        <begin position="54"/>
        <end position="71"/>
    </location>
</feature>
<dbReference type="AlphaFoldDB" id="A0A076EP42"/>
<feature type="domain" description="Cation/H+ exchanger transmembrane" evidence="11">
    <location>
        <begin position="13"/>
        <end position="397"/>
    </location>
</feature>
<dbReference type="InterPro" id="IPR018422">
    <property type="entry name" value="Cation/H_exchanger_CPA1"/>
</dbReference>
<dbReference type="RefSeq" id="WP_037228043.1">
    <property type="nucleotide sequence ID" value="NZ_CP008947.1"/>
</dbReference>
<keyword evidence="8 10" id="KW-0472">Membrane</keyword>
<dbReference type="Gene3D" id="6.10.140.1330">
    <property type="match status" value="1"/>
</dbReference>
<evidence type="ECO:0000256" key="9">
    <source>
        <dbReference type="ARBA" id="ARBA00023201"/>
    </source>
</evidence>
<keyword evidence="4 10" id="KW-0812">Transmembrane</keyword>
<evidence type="ECO:0000256" key="5">
    <source>
        <dbReference type="ARBA" id="ARBA00022989"/>
    </source>
</evidence>
<feature type="transmembrane region" description="Helical" evidence="10">
    <location>
        <begin position="218"/>
        <end position="245"/>
    </location>
</feature>
<keyword evidence="3" id="KW-1003">Cell membrane</keyword>
<keyword evidence="6" id="KW-0915">Sodium</keyword>
<feature type="transmembrane region" description="Helical" evidence="10">
    <location>
        <begin position="83"/>
        <end position="103"/>
    </location>
</feature>
<organism evidence="12 13">
    <name type="scientific">Rhodococcus opacus</name>
    <name type="common">Nocardia opaca</name>
    <dbReference type="NCBI Taxonomy" id="37919"/>
    <lineage>
        <taxon>Bacteria</taxon>
        <taxon>Bacillati</taxon>
        <taxon>Actinomycetota</taxon>
        <taxon>Actinomycetes</taxon>
        <taxon>Mycobacteriales</taxon>
        <taxon>Nocardiaceae</taxon>
        <taxon>Rhodococcus</taxon>
    </lineage>
</organism>
<keyword evidence="9" id="KW-0739">Sodium transport</keyword>
<name>A0A076EP42_RHOOP</name>
<dbReference type="PANTHER" id="PTHR10110">
    <property type="entry name" value="SODIUM/HYDROGEN EXCHANGER"/>
    <property type="match status" value="1"/>
</dbReference>
<keyword evidence="2" id="KW-0813">Transport</keyword>
<comment type="subcellular location">
    <subcellularLocation>
        <location evidence="1">Cell membrane</location>
        <topology evidence="1">Multi-pass membrane protein</topology>
    </subcellularLocation>
</comment>
<evidence type="ECO:0000256" key="1">
    <source>
        <dbReference type="ARBA" id="ARBA00004651"/>
    </source>
</evidence>
<dbReference type="GO" id="GO:0005886">
    <property type="term" value="C:plasma membrane"/>
    <property type="evidence" value="ECO:0007669"/>
    <property type="project" value="UniProtKB-SubCell"/>
</dbReference>
<feature type="transmembrane region" description="Helical" evidence="10">
    <location>
        <begin position="265"/>
        <end position="285"/>
    </location>
</feature>
<evidence type="ECO:0000256" key="4">
    <source>
        <dbReference type="ARBA" id="ARBA00022692"/>
    </source>
</evidence>
<dbReference type="PANTHER" id="PTHR10110:SF86">
    <property type="entry name" value="SODIUM_HYDROGEN EXCHANGER 7"/>
    <property type="match status" value="1"/>
</dbReference>
<dbReference type="eggNOG" id="COG0025">
    <property type="taxonomic scope" value="Bacteria"/>
</dbReference>
<evidence type="ECO:0000313" key="13">
    <source>
        <dbReference type="Proteomes" id="UP000028488"/>
    </source>
</evidence>
<feature type="transmembrane region" description="Helical" evidence="10">
    <location>
        <begin position="374"/>
        <end position="396"/>
    </location>
</feature>
<feature type="transmembrane region" description="Helical" evidence="10">
    <location>
        <begin position="6"/>
        <end position="21"/>
    </location>
</feature>
<sequence length="526" mass="56512">MDQLIVVIGLMLVTVLIVGLGDRFHAPWPVLLTIVTAGAAFVPGIPHVELEPELILPLFLPPLLWALARRTSWAMFVDRWKTIVVHSVGLVIVTTAAVAWTAWALVPGITLAAAIAIGAMTAPPDPVAVEAVAEPVGIPRRLVGVLQTEGLFNDAAALVAFQAALAATIAGEDLHFGFEVLHFLYTAVAAVLIGLASGWVGSWLVVRIVDVPGRSGLTLVIPFVVYLLAEEIHASGVIAVVVAAVQMSAADSEVDAEDRLASASFWHVAELLVTGIAFGLMGLEFRQIVDDAGSDLWTMVLHGVVIGVVLVVVRALWMGVTWLYIRGYEDNASSAPRTPAEAVVMTWCGMRGLVTLALALSLPVDDFPWRSEAVVIAAVVLVMSMVIPGFTLPWLVKALGVAGVADAEDAEERALVERARHAALEVVTSAPTNLPPESVARLKALYDRLEEDSAPGTHSPEYSQRIEQLKTRRDELRALQHRALVAAQAEVLRARNEKGQDPHVVDRVLERLDRLSTASNTQTFHH</sequence>
<evidence type="ECO:0000313" key="12">
    <source>
        <dbReference type="EMBL" id="AII06947.1"/>
    </source>
</evidence>
<evidence type="ECO:0000256" key="7">
    <source>
        <dbReference type="ARBA" id="ARBA00023065"/>
    </source>
</evidence>
<feature type="transmembrane region" description="Helical" evidence="10">
    <location>
        <begin position="28"/>
        <end position="48"/>
    </location>
</feature>
<feature type="transmembrane region" description="Helical" evidence="10">
    <location>
        <begin position="297"/>
        <end position="324"/>
    </location>
</feature>
<dbReference type="InterPro" id="IPR006153">
    <property type="entry name" value="Cation/H_exchanger_TM"/>
</dbReference>
<feature type="transmembrane region" description="Helical" evidence="10">
    <location>
        <begin position="183"/>
        <end position="206"/>
    </location>
</feature>
<reference evidence="12 13" key="1">
    <citation type="submission" date="2014-07" db="EMBL/GenBank/DDBJ databases">
        <title>Genome Sequence of Rhodococcus opacus Strain R7, a Biodegrader of Mono- and Polycyclic Aromatic Hydrocarbons.</title>
        <authorList>
            <person name="Di Gennaro P."/>
            <person name="Zampolli J."/>
            <person name="Presti I."/>
            <person name="Cappelletti M."/>
            <person name="D'Ursi P."/>
            <person name="Orro A."/>
            <person name="Mezzelani A."/>
            <person name="Milanesi L."/>
        </authorList>
    </citation>
    <scope>NUCLEOTIDE SEQUENCE [LARGE SCALE GENOMIC DNA]</scope>
    <source>
        <strain evidence="12 13">R7</strain>
    </source>
</reference>
<dbReference type="GO" id="GO:0051453">
    <property type="term" value="P:regulation of intracellular pH"/>
    <property type="evidence" value="ECO:0007669"/>
    <property type="project" value="TreeGrafter"/>
</dbReference>
<accession>A0A076EP42</accession>
<proteinExistence type="predicted"/>
<evidence type="ECO:0000256" key="3">
    <source>
        <dbReference type="ARBA" id="ARBA00022475"/>
    </source>
</evidence>
<protein>
    <recommendedName>
        <fullName evidence="11">Cation/H+ exchanger transmembrane domain-containing protein</fullName>
    </recommendedName>
</protein>
<feature type="transmembrane region" description="Helical" evidence="10">
    <location>
        <begin position="344"/>
        <end position="362"/>
    </location>
</feature>